<gene>
    <name evidence="2" type="ORF">DEIGR_100853</name>
</gene>
<dbReference type="RefSeq" id="WP_058975531.1">
    <property type="nucleotide sequence ID" value="NZ_BCMS01000001.1"/>
</dbReference>
<evidence type="ECO:0000313" key="3">
    <source>
        <dbReference type="Proteomes" id="UP000056209"/>
    </source>
</evidence>
<accession>A0A100HHG9</accession>
<keyword evidence="1" id="KW-1133">Transmembrane helix</keyword>
<proteinExistence type="predicted"/>
<comment type="caution">
    <text evidence="2">The sequence shown here is derived from an EMBL/GenBank/DDBJ whole genome shotgun (WGS) entry which is preliminary data.</text>
</comment>
<name>A0A100HHG9_9DEIO</name>
<dbReference type="AlphaFoldDB" id="A0A100HHG9"/>
<keyword evidence="3" id="KW-1185">Reference proteome</keyword>
<organism evidence="2 3">
    <name type="scientific">Deinococcus grandis</name>
    <dbReference type="NCBI Taxonomy" id="57498"/>
    <lineage>
        <taxon>Bacteria</taxon>
        <taxon>Thermotogati</taxon>
        <taxon>Deinococcota</taxon>
        <taxon>Deinococci</taxon>
        <taxon>Deinococcales</taxon>
        <taxon>Deinococcaceae</taxon>
        <taxon>Deinococcus</taxon>
    </lineage>
</organism>
<keyword evidence="1" id="KW-0812">Transmembrane</keyword>
<sequence length="63" mass="6564">MKDPLVILTWIVGAGLLLVLGRYAVTGQLDDKILAGMGTILGGLITALATRKKDGDSNGRNTP</sequence>
<dbReference type="EMBL" id="BCMS01000001">
    <property type="protein sequence ID" value="GAQ20826.1"/>
    <property type="molecule type" value="Genomic_DNA"/>
</dbReference>
<dbReference type="Proteomes" id="UP000056209">
    <property type="component" value="Unassembled WGS sequence"/>
</dbReference>
<evidence type="ECO:0000256" key="1">
    <source>
        <dbReference type="SAM" id="Phobius"/>
    </source>
</evidence>
<dbReference type="OrthoDB" id="9940054at2"/>
<evidence type="ECO:0000313" key="2">
    <source>
        <dbReference type="EMBL" id="GAQ20826.1"/>
    </source>
</evidence>
<keyword evidence="1" id="KW-0472">Membrane</keyword>
<feature type="transmembrane region" description="Helical" evidence="1">
    <location>
        <begin position="34"/>
        <end position="50"/>
    </location>
</feature>
<protein>
    <submittedName>
        <fullName evidence="2">Uncharacterized protein</fullName>
    </submittedName>
</protein>
<reference evidence="3" key="1">
    <citation type="submission" date="2015-11" db="EMBL/GenBank/DDBJ databases">
        <title>Draft Genome Sequence of the Radioresistant Bacterium Deinococcus grandis, Isolated from Freshwater Fish in Japan.</title>
        <authorList>
            <person name="Satoh K."/>
            <person name="Onodera T."/>
            <person name="Omoso K."/>
            <person name="Takeda-Yano K."/>
            <person name="Katayama T."/>
            <person name="Oono Y."/>
            <person name="Narumi I."/>
        </authorList>
    </citation>
    <scope>NUCLEOTIDE SEQUENCE [LARGE SCALE GENOMIC DNA]</scope>
    <source>
        <strain evidence="3">ATCC 43672</strain>
    </source>
</reference>